<dbReference type="AlphaFoldDB" id="S8C1E1"/>
<evidence type="ECO:0000313" key="1">
    <source>
        <dbReference type="EMBL" id="EPS45563.1"/>
    </source>
</evidence>
<name>S8C1E1_DACHA</name>
<dbReference type="Proteomes" id="UP000015100">
    <property type="component" value="Unassembled WGS sequence"/>
</dbReference>
<dbReference type="EMBL" id="AQGS01000013">
    <property type="protein sequence ID" value="EPS45563.1"/>
    <property type="molecule type" value="Genomic_DNA"/>
</dbReference>
<accession>S8C1E1</accession>
<comment type="caution">
    <text evidence="1">The sequence shown here is derived from an EMBL/GenBank/DDBJ whole genome shotgun (WGS) entry which is preliminary data.</text>
</comment>
<protein>
    <submittedName>
        <fullName evidence="1">Uncharacterized protein</fullName>
    </submittedName>
</protein>
<sequence length="197" mass="23455">MSFWEEPEGLFQYCCIEPGCPNQHYIILQDYVTGTLDYDHIEYIIRINTSFRCPEHEPALVNCHIVRQWDIPSHRLLMKTVELSGLTGAWILCPEKDCGQRFKKLSLYRRHLIAIFRPFHCMRGTCCIDGVPSREGFGRSEEIIRHLKNDGYFHDRVRVRPVEGWDFRRKTFDEETEVLNRMEFLSEEELYDEYGVN</sequence>
<gene>
    <name evidence="1" type="ORF">H072_482</name>
</gene>
<reference evidence="1 2" key="1">
    <citation type="journal article" date="2013" name="PLoS Genet.">
        <title>Genomic mechanisms accounting for the adaptation to parasitism in nematode-trapping fungi.</title>
        <authorList>
            <person name="Meerupati T."/>
            <person name="Andersson K.M."/>
            <person name="Friman E."/>
            <person name="Kumar D."/>
            <person name="Tunlid A."/>
            <person name="Ahren D."/>
        </authorList>
    </citation>
    <scope>NUCLEOTIDE SEQUENCE [LARGE SCALE GENOMIC DNA]</scope>
    <source>
        <strain evidence="1 2">CBS 200.50</strain>
    </source>
</reference>
<keyword evidence="2" id="KW-1185">Reference proteome</keyword>
<proteinExistence type="predicted"/>
<dbReference type="HOGENOM" id="CLU_094648_0_0_1"/>
<organism evidence="1 2">
    <name type="scientific">Dactylellina haptotyla (strain CBS 200.50)</name>
    <name type="common">Nematode-trapping fungus</name>
    <name type="synonym">Monacrosporium haptotylum</name>
    <dbReference type="NCBI Taxonomy" id="1284197"/>
    <lineage>
        <taxon>Eukaryota</taxon>
        <taxon>Fungi</taxon>
        <taxon>Dikarya</taxon>
        <taxon>Ascomycota</taxon>
        <taxon>Pezizomycotina</taxon>
        <taxon>Orbiliomycetes</taxon>
        <taxon>Orbiliales</taxon>
        <taxon>Orbiliaceae</taxon>
        <taxon>Dactylellina</taxon>
    </lineage>
</organism>
<reference evidence="2" key="2">
    <citation type="submission" date="2013-04" db="EMBL/GenBank/DDBJ databases">
        <title>Genomic mechanisms accounting for the adaptation to parasitism in nematode-trapping fungi.</title>
        <authorList>
            <person name="Ahren D.G."/>
        </authorList>
    </citation>
    <scope>NUCLEOTIDE SEQUENCE [LARGE SCALE GENOMIC DNA]</scope>
    <source>
        <strain evidence="2">CBS 200.50</strain>
    </source>
</reference>
<evidence type="ECO:0000313" key="2">
    <source>
        <dbReference type="Proteomes" id="UP000015100"/>
    </source>
</evidence>